<feature type="region of interest" description="Disordered" evidence="1">
    <location>
        <begin position="1172"/>
        <end position="1193"/>
    </location>
</feature>
<reference evidence="2 3" key="1">
    <citation type="submission" date="2017-03" db="EMBL/GenBank/DDBJ databases">
        <title>An alternative strategy for trypanosome survival in the mammalian bloodstream revealed through genome and transcriptome analysis of the ubiquitous bovine parasite Trypanosoma (Megatrypanum) theileri.</title>
        <authorList>
            <person name="Kelly S."/>
            <person name="Ivens A."/>
            <person name="Mott A."/>
            <person name="O'Neill E."/>
            <person name="Emms D."/>
            <person name="Macleod O."/>
            <person name="Voorheis P."/>
            <person name="Matthews J."/>
            <person name="Matthews K."/>
            <person name="Carrington M."/>
        </authorList>
    </citation>
    <scope>NUCLEOTIDE SEQUENCE [LARGE SCALE GENOMIC DNA]</scope>
    <source>
        <strain evidence="2">Edinburgh</strain>
    </source>
</reference>
<comment type="caution">
    <text evidence="2">The sequence shown here is derived from an EMBL/GenBank/DDBJ whole genome shotgun (WGS) entry which is preliminary data.</text>
</comment>
<dbReference type="GeneID" id="39981803"/>
<gene>
    <name evidence="2" type="ORF">TM35_000032560</name>
</gene>
<feature type="compositionally biased region" description="Low complexity" evidence="1">
    <location>
        <begin position="419"/>
        <end position="431"/>
    </location>
</feature>
<evidence type="ECO:0000256" key="1">
    <source>
        <dbReference type="SAM" id="MobiDB-lite"/>
    </source>
</evidence>
<dbReference type="OrthoDB" id="240834at2759"/>
<organism evidence="2 3">
    <name type="scientific">Trypanosoma theileri</name>
    <dbReference type="NCBI Taxonomy" id="67003"/>
    <lineage>
        <taxon>Eukaryota</taxon>
        <taxon>Discoba</taxon>
        <taxon>Euglenozoa</taxon>
        <taxon>Kinetoplastea</taxon>
        <taxon>Metakinetoplastina</taxon>
        <taxon>Trypanosomatida</taxon>
        <taxon>Trypanosomatidae</taxon>
        <taxon>Trypanosoma</taxon>
    </lineage>
</organism>
<accession>A0A1X0P792</accession>
<dbReference type="RefSeq" id="XP_028886569.1">
    <property type="nucleotide sequence ID" value="XM_029022023.1"/>
</dbReference>
<feature type="region of interest" description="Disordered" evidence="1">
    <location>
        <begin position="769"/>
        <end position="790"/>
    </location>
</feature>
<feature type="compositionally biased region" description="Low complexity" evidence="1">
    <location>
        <begin position="778"/>
        <end position="790"/>
    </location>
</feature>
<name>A0A1X0P792_9TRYP</name>
<protein>
    <submittedName>
        <fullName evidence="2">Uncharacterized protein</fullName>
    </submittedName>
</protein>
<proteinExistence type="predicted"/>
<keyword evidence="3" id="KW-1185">Reference proteome</keyword>
<dbReference type="VEuPathDB" id="TriTrypDB:TM35_000032560"/>
<sequence>MSPLPDGDSFNNVEERTLLDALLGVEEMEEIVPPLSLSSSTSTTTTRMESTSVFSRLFMVGGSLFSRKRITTMLRFRNSRLRGSFLSWLDYGSIYCPFTRQFVSLRSPHWAHLVEAGFGIDTQLRHGRRVVLLRPHRLQTLALEMQQLAGKTHVCVENERRKNPSARWSASLQQSLGVLLETTPAEEKMALAQKVRDVLREESCSNNSRRIPLGFYDFSLGKRHSFICSSIPSSTRRKTNATCIGKSDNSAYNNDYTKSIVAFGEIFLKQSLMWRTAVLQQRKKLSIDKKDDSVKKSLTVSHTIVTTSKNDNEMINRYSTLNSTSFLIPNSRLAYLSVAYKPEVSLVEIVVDALLRRYINSDILYCPLEHCVDYASVTDVLAYPVRWSESGALMLGIGIPLLHVGIHNDRQNNTLTDISSTASSKTNSSSDNKNKNEKNKNNTTVVIGNAHLLTRRAIARLLDQWTRNKVADTAINCDYNSRKGNGQIKRELLFNACEPLRVVGSGASLFGDVSAIFVGYSPSQWSHPPSKSDGNVIAHIHTENANVRILSPKSEAIFFLEEPIVAALQRVLSIFQESMSREEQKSFIELLCDARYYMTTTISGEVWRMAKVGSNTSKSIVESQKYYKDVEKEEDVILQLCEAYEAFLSLPVKRKGMNFSPYEELFLRYPNFATMRVRHELLREFPLEVEILEGGSKSLSLTFHDSMSLPSKNLFSCAELNPIVLESRCLAWQRACADHDTLKKAYAINKTLSRVALGLENRSMVSSIPSHIKGTSSQQQQQQKQQQQQQLLEQSYEPHFEPVVLLGCWTHTLLFCAPMVADVIPLGRLLYLDLVTRAQRTGVFKVMDIDVFHIDYVSYPPDRRCRLFGTRLRFLPNNDRDIAFTARQAATEALQQALVKSAVEARLFPLWTHSLTPSSQHKKHEKVVLQEKHEKKVDGFLAHFRFEELDEIVSAAQPVFVERRLFALAVAQCAPLRLTVGTQVVLLQDLSPCLKRGVRCQVVRFVTIEMLMSGENLSSSGHQQSWSKADYMLAQQYIEQQKGSNAFPVVRLMSSRCHSDINASDNILEGTEAVVLPAETLVGGYRSLHHYALPTLHLPLLSPCQYVAASTLFHPLFAHTDNLMEFTSVETRKKAMTKMLCSSTLSSSSSLQSGGVAFFEDIVFAEPDAAVAHENKKEPQQQQQEQEQEQDPSVSRVVCCDVLSALSLFPLRPI</sequence>
<evidence type="ECO:0000313" key="2">
    <source>
        <dbReference type="EMBL" id="ORC92503.1"/>
    </source>
</evidence>
<dbReference type="Proteomes" id="UP000192257">
    <property type="component" value="Unassembled WGS sequence"/>
</dbReference>
<feature type="region of interest" description="Disordered" evidence="1">
    <location>
        <begin position="415"/>
        <end position="441"/>
    </location>
</feature>
<dbReference type="AlphaFoldDB" id="A0A1X0P792"/>
<evidence type="ECO:0000313" key="3">
    <source>
        <dbReference type="Proteomes" id="UP000192257"/>
    </source>
</evidence>
<dbReference type="EMBL" id="NBCO01000003">
    <property type="protein sequence ID" value="ORC92503.1"/>
    <property type="molecule type" value="Genomic_DNA"/>
</dbReference>